<keyword evidence="5" id="KW-0732">Signal</keyword>
<evidence type="ECO:0000313" key="7">
    <source>
        <dbReference type="EMBL" id="MBU8543857.1"/>
    </source>
</evidence>
<evidence type="ECO:0000256" key="4">
    <source>
        <dbReference type="PROSITE-ProRule" id="PRU00278"/>
    </source>
</evidence>
<dbReference type="InterPro" id="IPR015391">
    <property type="entry name" value="SurA_N"/>
</dbReference>
<feature type="chain" id="PRO_5046072044" evidence="5">
    <location>
        <begin position="28"/>
        <end position="440"/>
    </location>
</feature>
<dbReference type="PANTHER" id="PTHR47637:SF1">
    <property type="entry name" value="CHAPERONE SURA"/>
    <property type="match status" value="1"/>
</dbReference>
<feature type="domain" description="PpiC" evidence="6">
    <location>
        <begin position="187"/>
        <end position="285"/>
    </location>
</feature>
<accession>A0ABS6H580</accession>
<dbReference type="InterPro" id="IPR050280">
    <property type="entry name" value="OMP_Chaperone_SurA"/>
</dbReference>
<dbReference type="EMBL" id="JAERQM010000002">
    <property type="protein sequence ID" value="MBU8543857.1"/>
    <property type="molecule type" value="Genomic_DNA"/>
</dbReference>
<feature type="signal peptide" evidence="5">
    <location>
        <begin position="1"/>
        <end position="27"/>
    </location>
</feature>
<dbReference type="Pfam" id="PF09312">
    <property type="entry name" value="SurA_N"/>
    <property type="match status" value="1"/>
</dbReference>
<name>A0ABS6H580_9PROT</name>
<gene>
    <name evidence="7" type="ORF">JJQ90_09075</name>
</gene>
<keyword evidence="8" id="KW-1185">Reference proteome</keyword>
<organism evidence="7 8">
    <name type="scientific">Falsiroseomonas oleicola</name>
    <dbReference type="NCBI Taxonomy" id="2801474"/>
    <lineage>
        <taxon>Bacteria</taxon>
        <taxon>Pseudomonadati</taxon>
        <taxon>Pseudomonadota</taxon>
        <taxon>Alphaproteobacteria</taxon>
        <taxon>Acetobacterales</taxon>
        <taxon>Roseomonadaceae</taxon>
        <taxon>Falsiroseomonas</taxon>
    </lineage>
</organism>
<keyword evidence="1 4" id="KW-0697">Rotamase</keyword>
<evidence type="ECO:0000256" key="1">
    <source>
        <dbReference type="ARBA" id="ARBA00023110"/>
    </source>
</evidence>
<dbReference type="InterPro" id="IPR000297">
    <property type="entry name" value="PPIase_PpiC"/>
</dbReference>
<evidence type="ECO:0000256" key="5">
    <source>
        <dbReference type="SAM" id="SignalP"/>
    </source>
</evidence>
<dbReference type="GO" id="GO:0016853">
    <property type="term" value="F:isomerase activity"/>
    <property type="evidence" value="ECO:0007669"/>
    <property type="project" value="UniProtKB-KW"/>
</dbReference>
<dbReference type="Proteomes" id="UP000689967">
    <property type="component" value="Unassembled WGS sequence"/>
</dbReference>
<keyword evidence="2" id="KW-0143">Chaperone</keyword>
<evidence type="ECO:0000259" key="6">
    <source>
        <dbReference type="PROSITE" id="PS50198"/>
    </source>
</evidence>
<proteinExistence type="predicted"/>
<protein>
    <submittedName>
        <fullName evidence="7">Peptidylprolyl isomerase</fullName>
    </submittedName>
</protein>
<reference evidence="7 8" key="1">
    <citation type="submission" date="2021-01" db="EMBL/GenBank/DDBJ databases">
        <title>Roseomonas sp. nov, a bacterium isolated from an oil production mixture in Yumen Oilfield.</title>
        <authorList>
            <person name="Wu D."/>
        </authorList>
    </citation>
    <scope>NUCLEOTIDE SEQUENCE [LARGE SCALE GENOMIC DNA]</scope>
    <source>
        <strain evidence="7 8">ROY-5-3</strain>
    </source>
</reference>
<evidence type="ECO:0000256" key="2">
    <source>
        <dbReference type="ARBA" id="ARBA00023186"/>
    </source>
</evidence>
<sequence length="440" mass="47847">MRPTFRVLLLSALASAPLILLPGAASAQGAAPRAATQAGASQVNRIVAVINGDIVTRADVDGRRRLFALNAGLNITPQVLERLTPQVTRLLVDERLRMQEVQRRRIAVTDNDIATAVAELERRNGLPAGALVGQLRRAGVEPRVLYDQLRVQIGWARLVRQLLGPQAEPGEAEVAELIAGQRARTGQPEFLVSEIFVPIDDPTEEAEVRTFVDEVVAQLRRGVPFPVAATQFSQSQTALQGGDLGWVGAEALDREVAEVVRQMPPGAIANPIRVPGGFQIITLRQRREVGRDMATILTLRQAFFPFSSPLDPNNPTQQQIQTVERARALAGSARTCEAVEAAGRAANSGRDPDPGEVRLEGVQPPPLRQLIGSLQPGRASQPVIAPDGVAVIMVCTRETRNQAELTPDAARAQLVRDRAELLSRQVQRDLRRRAQIEMRS</sequence>
<dbReference type="RefSeq" id="WP_216874537.1">
    <property type="nucleotide sequence ID" value="NZ_JAERQM010000002.1"/>
</dbReference>
<dbReference type="Pfam" id="PF00639">
    <property type="entry name" value="Rotamase"/>
    <property type="match status" value="1"/>
</dbReference>
<comment type="caution">
    <text evidence="7">The sequence shown here is derived from an EMBL/GenBank/DDBJ whole genome shotgun (WGS) entry which is preliminary data.</text>
</comment>
<evidence type="ECO:0000313" key="8">
    <source>
        <dbReference type="Proteomes" id="UP000689967"/>
    </source>
</evidence>
<evidence type="ECO:0000256" key="3">
    <source>
        <dbReference type="ARBA" id="ARBA00023235"/>
    </source>
</evidence>
<dbReference type="PANTHER" id="PTHR47637">
    <property type="entry name" value="CHAPERONE SURA"/>
    <property type="match status" value="1"/>
</dbReference>
<keyword evidence="3 4" id="KW-0413">Isomerase</keyword>
<dbReference type="PROSITE" id="PS50198">
    <property type="entry name" value="PPIC_PPIASE_2"/>
    <property type="match status" value="1"/>
</dbReference>